<sequence>MKEYNMKKYIKDKILFLGLLTIFCFATMATAQQMGTGISATIVDEQGKPLSGVQIFAPKGISTTTNAKGEFTLAKVSLDQSIIIEMDGYNTQLINSSDLIGEVTLKKSLFLASDKDIVKQAIKTITKREMTGAFSSVNTSDRIVYDNTQYVRDYIEGLMVGVKGTSSVRGIGTALFVIDGVIGRDPNILNMDEVDQITVLKDASAIALYGSQAKNGVIIINTKRGAINKRSATVNIRSGLKTPIELPNYLGAVDYMQLFNEARRNDGLEVFYEQSLIDDYKSSTNPYLYPDVDFYNDEGYLRGATTTTDIVTQFAGGNDKTQYYINMGWNYDQNQVLLNSEANKGSNRFNVRANVDFKVNDWIKSSVDVVAIINSNKTANENLLSSGTTFKPNAYAPFLPLSMMDRSNNSLNAIIEGANVFNGSLLGTTQALRNNTPVAEILAGGRKNKITNTTQFNNAIDLDLSMITKGLSAKTYLSFDFLDVYTESLQNQYRVYEPTWEDGQIVDLTPYGEVDLKDQTQNVNSNSFVSRLGFYGLLNYEKTFKNKHSINTTILGYTFTEQEDDVLQADKYSHLALQISYDYKKKIFADFGATYANSIKLAEGNRGGLSPTVSLAYIISEESFMKNVGFINYLKLKASGGIIKSDIDIDEYYLYDENYSDGATFTWADGVFNREKDISQGQNLSIDYEDRIDLNFGLEANLFNSLWLEFNYFKTDFDNQVTRLSNRYPNYYNIFRPYDNFNKDAYHGFELGLNYAKNFDSGFSFNLGGNILYSQSEVKTRDEVVEYDYLSRIGRPTNAIFGLVDDGFYSENDFNTNTNGDLVLNDNLPVPAFGAVQPGDLKYVDQNNDAIIDDNDRKEIGQYSNPWSYGVNLRLQYKGLSLFILGVGQFGGELITDDNYFWVDGNDKYSEVVLGRWTPETANTATYPRLSSNTNNHNYRRSTFWMKDNSFFDIKRAQLTYEFGKDVCEKLGMSQFSINTAAINLFQFGESRDIRQLNIGSNPQYRTITFGLRTTF</sequence>
<dbReference type="InterPro" id="IPR008969">
    <property type="entry name" value="CarboxyPept-like_regulatory"/>
</dbReference>
<dbReference type="SUPFAM" id="SSF56935">
    <property type="entry name" value="Porins"/>
    <property type="match status" value="1"/>
</dbReference>
<dbReference type="EMBL" id="FZNT01000008">
    <property type="protein sequence ID" value="SNR66133.1"/>
    <property type="molecule type" value="Genomic_DNA"/>
</dbReference>
<evidence type="ECO:0000313" key="3">
    <source>
        <dbReference type="EMBL" id="SNR66133.1"/>
    </source>
</evidence>
<dbReference type="Proteomes" id="UP000198384">
    <property type="component" value="Unassembled WGS sequence"/>
</dbReference>
<name>A0A238Y669_9FLAO</name>
<dbReference type="OrthoDB" id="9768177at2"/>
<dbReference type="Gene3D" id="2.170.130.10">
    <property type="entry name" value="TonB-dependent receptor, plug domain"/>
    <property type="match status" value="1"/>
</dbReference>
<gene>
    <name evidence="3" type="ORF">SAMN06265371_10833</name>
</gene>
<proteinExistence type="predicted"/>
<dbReference type="InterPro" id="IPR023996">
    <property type="entry name" value="TonB-dep_OMP_SusC/RagA"/>
</dbReference>
<protein>
    <submittedName>
        <fullName evidence="3">TonB-linked outer membrane protein, SusC/RagA family</fullName>
    </submittedName>
</protein>
<dbReference type="SUPFAM" id="SSF49464">
    <property type="entry name" value="Carboxypeptidase regulatory domain-like"/>
    <property type="match status" value="1"/>
</dbReference>
<dbReference type="NCBIfam" id="TIGR04056">
    <property type="entry name" value="OMP_RagA_SusC"/>
    <property type="match status" value="1"/>
</dbReference>
<keyword evidence="1" id="KW-0732">Signal</keyword>
<organism evidence="3 4">
    <name type="scientific">Lutibacter agarilyticus</name>
    <dbReference type="NCBI Taxonomy" id="1109740"/>
    <lineage>
        <taxon>Bacteria</taxon>
        <taxon>Pseudomonadati</taxon>
        <taxon>Bacteroidota</taxon>
        <taxon>Flavobacteriia</taxon>
        <taxon>Flavobacteriales</taxon>
        <taxon>Flavobacteriaceae</taxon>
        <taxon>Lutibacter</taxon>
    </lineage>
</organism>
<reference evidence="3 4" key="1">
    <citation type="submission" date="2017-06" db="EMBL/GenBank/DDBJ databases">
        <authorList>
            <person name="Kim H.J."/>
            <person name="Triplett B.A."/>
        </authorList>
    </citation>
    <scope>NUCLEOTIDE SEQUENCE [LARGE SCALE GENOMIC DNA]</scope>
    <source>
        <strain evidence="3 4">DSM 29150</strain>
    </source>
</reference>
<dbReference type="InterPro" id="IPR012910">
    <property type="entry name" value="Plug_dom"/>
</dbReference>
<evidence type="ECO:0000313" key="4">
    <source>
        <dbReference type="Proteomes" id="UP000198384"/>
    </source>
</evidence>
<accession>A0A238Y669</accession>
<dbReference type="AlphaFoldDB" id="A0A238Y669"/>
<dbReference type="InterPro" id="IPR037066">
    <property type="entry name" value="Plug_dom_sf"/>
</dbReference>
<dbReference type="Pfam" id="PF07715">
    <property type="entry name" value="Plug"/>
    <property type="match status" value="1"/>
</dbReference>
<keyword evidence="4" id="KW-1185">Reference proteome</keyword>
<feature type="chain" id="PRO_5013348574" evidence="1">
    <location>
        <begin position="32"/>
        <end position="1016"/>
    </location>
</feature>
<dbReference type="NCBIfam" id="TIGR04057">
    <property type="entry name" value="SusC_RagA_signa"/>
    <property type="match status" value="1"/>
</dbReference>
<evidence type="ECO:0000256" key="1">
    <source>
        <dbReference type="SAM" id="SignalP"/>
    </source>
</evidence>
<feature type="signal peptide" evidence="1">
    <location>
        <begin position="1"/>
        <end position="31"/>
    </location>
</feature>
<feature type="domain" description="TonB-dependent receptor plug" evidence="2">
    <location>
        <begin position="159"/>
        <end position="217"/>
    </location>
</feature>
<dbReference type="InterPro" id="IPR023997">
    <property type="entry name" value="TonB-dep_OMP_SusC/RagA_CS"/>
</dbReference>
<evidence type="ECO:0000259" key="2">
    <source>
        <dbReference type="Pfam" id="PF07715"/>
    </source>
</evidence>